<evidence type="ECO:0000313" key="6">
    <source>
        <dbReference type="Proteomes" id="UP000239649"/>
    </source>
</evidence>
<comment type="caution">
    <text evidence="5">The sequence shown here is derived from an EMBL/GenBank/DDBJ whole genome shotgun (WGS) entry which is preliminary data.</text>
</comment>
<proteinExistence type="inferred from homology"/>
<dbReference type="EMBL" id="LHPF02000008">
    <property type="protein sequence ID" value="PSC73079.1"/>
    <property type="molecule type" value="Genomic_DNA"/>
</dbReference>
<comment type="similarity">
    <text evidence="1">Belongs to the mTERF family.</text>
</comment>
<evidence type="ECO:0000256" key="4">
    <source>
        <dbReference type="SAM" id="MobiDB-lite"/>
    </source>
</evidence>
<dbReference type="InterPro" id="IPR003690">
    <property type="entry name" value="MTERF"/>
</dbReference>
<protein>
    <submittedName>
        <fullName evidence="5">Uncharacterized protein</fullName>
    </submittedName>
</protein>
<evidence type="ECO:0000256" key="3">
    <source>
        <dbReference type="ARBA" id="ARBA00022946"/>
    </source>
</evidence>
<dbReference type="Proteomes" id="UP000239649">
    <property type="component" value="Unassembled WGS sequence"/>
</dbReference>
<keyword evidence="2" id="KW-0806">Transcription termination</keyword>
<dbReference type="Gene3D" id="1.25.70.10">
    <property type="entry name" value="Transcription termination factor 3, mitochondrial"/>
    <property type="match status" value="1"/>
</dbReference>
<dbReference type="GO" id="GO:0006353">
    <property type="term" value="P:DNA-templated transcription termination"/>
    <property type="evidence" value="ECO:0007669"/>
    <property type="project" value="UniProtKB-KW"/>
</dbReference>
<feature type="compositionally biased region" description="Low complexity" evidence="4">
    <location>
        <begin position="950"/>
        <end position="967"/>
    </location>
</feature>
<sequence length="999" mass="103539">MLAQRAMRSACGAGALSGGLEMAAPLCAGLPGLRALGGAAASGRSAIETAGEQQALSLGDERRVAAAAAVRRHSHYWASTSASTLALGPLAAVAAAGTRSSAPTSIATLRRYSSRAAAGSTAAGAAGAAAGHGTSPDRSFASQPAYAYEHSPNPEVYSSLTVNFADLTERAHAGAATLKAQAAAQAAQRETARAALVARPAPAHVEPAPTIREVTGSAFRSTEQDLVRVQQVTDLAPEEPVWERLAAANHGQASSASAESKAALHIYRQEVLRGHDAELHSGGSAGGFIHIPFLRSGMFAAQQGYGRKTELGRVYGAAQRRLDLEEAEEAAAAVAAALQAELAAAKAVAEAAAALAADADEEGYKLEDVVETEVSSRTAGALTGLRSIMEASRAHDATPFGAQAALHGGGTYGAAPFNGAAAVEEAVEQAVAGEEQALLAAPPPPPPTPAVAQWEVDAEAESELPAAAAEEAPVGGFLEVLDWQERLQHDNPSERAAAARRLQQRRSALAAAMREPARCHPPPPVPAEAVLGVLAEVGVDSAHKAVKKSVRWLYSAYQGGARPAAPLTPPTDHGAFTRQLREMAGLLAEELGAEGLQRLLSKAYWVLLLDPAVHGRPQLAALHLADLSQKERAEVVGGKNGVPRLLQLDVDRLLQNFEYLQSLGMTTAQLGCLMGNHPTVADPDMLPFLKSLVAFWRGKGLSREGVVSMLVELPKELRLRALSITESDTKFSWLAEHAGLSIDDVPQFCLSLYKFALASHTGPRIAFALQKGFKLVQPSEAAARTNDWLANPQKRRRGGAQEWSLKAVVQNGMHDFLKRTGASKEEFNAFRENWQQQTFPAWLAQRRHSIDHYRSLVGPVGGRPGKAARAQAAASTAPAAGQHGAAARAQAAAVAAAATAAEAAAAEGLGGEAALERVQAAAAAAAQEAAAAAGAALTAAPARPRRGKARAQADAAAAAGDPAASAKPARRRTARQSKAEQALAWAAAAAAQAAPLHEL</sequence>
<reference evidence="5 6" key="1">
    <citation type="journal article" date="2018" name="Plant J.">
        <title>Genome sequences of Chlorella sorokiniana UTEX 1602 and Micractinium conductrix SAG 241.80: implications to maltose excretion by a green alga.</title>
        <authorList>
            <person name="Arriola M.B."/>
            <person name="Velmurugan N."/>
            <person name="Zhang Y."/>
            <person name="Plunkett M.H."/>
            <person name="Hondzo H."/>
            <person name="Barney B.M."/>
        </authorList>
    </citation>
    <scope>NUCLEOTIDE SEQUENCE [LARGE SCALE GENOMIC DNA]</scope>
    <source>
        <strain evidence="5 6">SAG 241.80</strain>
    </source>
</reference>
<dbReference type="Pfam" id="PF02536">
    <property type="entry name" value="mTERF"/>
    <property type="match status" value="1"/>
</dbReference>
<dbReference type="InterPro" id="IPR038538">
    <property type="entry name" value="MTERF_sf"/>
</dbReference>
<keyword evidence="2" id="KW-0804">Transcription</keyword>
<evidence type="ECO:0000256" key="1">
    <source>
        <dbReference type="ARBA" id="ARBA00007692"/>
    </source>
</evidence>
<keyword evidence="3" id="KW-0809">Transit peptide</keyword>
<dbReference type="AlphaFoldDB" id="A0A2P6VG61"/>
<organism evidence="5 6">
    <name type="scientific">Micractinium conductrix</name>
    <dbReference type="NCBI Taxonomy" id="554055"/>
    <lineage>
        <taxon>Eukaryota</taxon>
        <taxon>Viridiplantae</taxon>
        <taxon>Chlorophyta</taxon>
        <taxon>core chlorophytes</taxon>
        <taxon>Trebouxiophyceae</taxon>
        <taxon>Chlorellales</taxon>
        <taxon>Chlorellaceae</taxon>
        <taxon>Chlorella clade</taxon>
        <taxon>Micractinium</taxon>
    </lineage>
</organism>
<accession>A0A2P6VG61</accession>
<dbReference type="PANTHER" id="PTHR48125">
    <property type="entry name" value="LP07818P1"/>
    <property type="match status" value="1"/>
</dbReference>
<dbReference type="GO" id="GO:0003676">
    <property type="term" value="F:nucleic acid binding"/>
    <property type="evidence" value="ECO:0007669"/>
    <property type="project" value="InterPro"/>
</dbReference>
<evidence type="ECO:0000256" key="2">
    <source>
        <dbReference type="ARBA" id="ARBA00022472"/>
    </source>
</evidence>
<gene>
    <name evidence="5" type="ORF">C2E20_3576</name>
</gene>
<dbReference type="PANTHER" id="PTHR48125:SF10">
    <property type="entry name" value="OS12G0136300 PROTEIN"/>
    <property type="match status" value="1"/>
</dbReference>
<feature type="region of interest" description="Disordered" evidence="4">
    <location>
        <begin position="941"/>
        <end position="979"/>
    </location>
</feature>
<keyword evidence="6" id="KW-1185">Reference proteome</keyword>
<dbReference type="OrthoDB" id="1684047at2759"/>
<keyword evidence="2" id="KW-0805">Transcription regulation</keyword>
<evidence type="ECO:0000313" key="5">
    <source>
        <dbReference type="EMBL" id="PSC73079.1"/>
    </source>
</evidence>
<name>A0A2P6VG61_9CHLO</name>